<dbReference type="PANTHER" id="PTHR21392">
    <property type="entry name" value="TRNA-URIDINE AMINOCARBOXYPROPYLTRANSFERASE 2"/>
    <property type="match status" value="1"/>
</dbReference>
<evidence type="ECO:0000256" key="1">
    <source>
        <dbReference type="ARBA" id="ARBA00012386"/>
    </source>
</evidence>
<dbReference type="EC" id="2.5.1.25" evidence="1"/>
<keyword evidence="9" id="KW-1185">Reference proteome</keyword>
<dbReference type="RefSeq" id="WP_232595771.1">
    <property type="nucleotide sequence ID" value="NZ_BSPD01000051.1"/>
</dbReference>
<keyword evidence="2" id="KW-0808">Transferase</keyword>
<sequence length="210" mass="24038">MSRPICTRCYRPQRTCICSLVVEHPCDVEVIIWQHPSEQHHPKGTAQLLHLCLPNSRLIVTEIADCDDLKLSDKALLLYPNTHNDDVNINTVNDVNINTVNKDDKKHNPVSADPHSSEPPRQLLVLDGTWRKSRKLMHLNPWLHTLPRLALTTPTGEYKIRKAHFDQQLSTFEAVAHALTSLTSDAFDERLLPIFRAFIQAQDAFRPPHR</sequence>
<dbReference type="SMART" id="SM01144">
    <property type="entry name" value="DTW"/>
    <property type="match status" value="1"/>
</dbReference>
<gene>
    <name evidence="8" type="ORF">GCM10007877_21360</name>
</gene>
<evidence type="ECO:0000259" key="7">
    <source>
        <dbReference type="SMART" id="SM01144"/>
    </source>
</evidence>
<keyword evidence="4" id="KW-0819">tRNA processing</keyword>
<evidence type="ECO:0000256" key="6">
    <source>
        <dbReference type="SAM" id="MobiDB-lite"/>
    </source>
</evidence>
<evidence type="ECO:0000313" key="8">
    <source>
        <dbReference type="EMBL" id="GLS26420.1"/>
    </source>
</evidence>
<evidence type="ECO:0000256" key="2">
    <source>
        <dbReference type="ARBA" id="ARBA00022679"/>
    </source>
</evidence>
<proteinExistence type="inferred from homology"/>
<dbReference type="AlphaFoldDB" id="A0AA37WMM2"/>
<evidence type="ECO:0000256" key="3">
    <source>
        <dbReference type="ARBA" id="ARBA00022691"/>
    </source>
</evidence>
<dbReference type="Proteomes" id="UP001156870">
    <property type="component" value="Unassembled WGS sequence"/>
</dbReference>
<comment type="similarity">
    <text evidence="5">Belongs to the TDD superfamily. DTWD2 family.</text>
</comment>
<dbReference type="InterPro" id="IPR005636">
    <property type="entry name" value="DTW"/>
</dbReference>
<dbReference type="GO" id="GO:0016432">
    <property type="term" value="F:tRNA-uridine aminocarboxypropyltransferase activity"/>
    <property type="evidence" value="ECO:0007669"/>
    <property type="project" value="UniProtKB-EC"/>
</dbReference>
<accession>A0AA37WMM2</accession>
<dbReference type="PANTHER" id="PTHR21392:SF0">
    <property type="entry name" value="TRNA-URIDINE AMINOCARBOXYPROPYLTRANSFERASE 2"/>
    <property type="match status" value="1"/>
</dbReference>
<feature type="domain" description="DTW" evidence="7">
    <location>
        <begin position="2"/>
        <end position="207"/>
    </location>
</feature>
<evidence type="ECO:0000313" key="9">
    <source>
        <dbReference type="Proteomes" id="UP001156870"/>
    </source>
</evidence>
<feature type="region of interest" description="Disordered" evidence="6">
    <location>
        <begin position="99"/>
        <end position="121"/>
    </location>
</feature>
<dbReference type="Pfam" id="PF03942">
    <property type="entry name" value="DTW"/>
    <property type="match status" value="1"/>
</dbReference>
<keyword evidence="3" id="KW-0949">S-adenosyl-L-methionine</keyword>
<dbReference type="GO" id="GO:0008033">
    <property type="term" value="P:tRNA processing"/>
    <property type="evidence" value="ECO:0007669"/>
    <property type="project" value="UniProtKB-KW"/>
</dbReference>
<evidence type="ECO:0000256" key="5">
    <source>
        <dbReference type="ARBA" id="ARBA00034489"/>
    </source>
</evidence>
<evidence type="ECO:0000256" key="4">
    <source>
        <dbReference type="ARBA" id="ARBA00022694"/>
    </source>
</evidence>
<dbReference type="InterPro" id="IPR039262">
    <property type="entry name" value="DTWD2/TAPT"/>
</dbReference>
<reference evidence="8 9" key="1">
    <citation type="journal article" date="2014" name="Int. J. Syst. Evol. Microbiol.">
        <title>Complete genome sequence of Corynebacterium casei LMG S-19264T (=DSM 44701T), isolated from a smear-ripened cheese.</title>
        <authorList>
            <consortium name="US DOE Joint Genome Institute (JGI-PGF)"/>
            <person name="Walter F."/>
            <person name="Albersmeier A."/>
            <person name="Kalinowski J."/>
            <person name="Ruckert C."/>
        </authorList>
    </citation>
    <scope>NUCLEOTIDE SEQUENCE [LARGE SCALE GENOMIC DNA]</scope>
    <source>
        <strain evidence="8 9">NBRC 110095</strain>
    </source>
</reference>
<dbReference type="EMBL" id="BSPD01000051">
    <property type="protein sequence ID" value="GLS26420.1"/>
    <property type="molecule type" value="Genomic_DNA"/>
</dbReference>
<organism evidence="8 9">
    <name type="scientific">Marinibactrum halimedae</name>
    <dbReference type="NCBI Taxonomy" id="1444977"/>
    <lineage>
        <taxon>Bacteria</taxon>
        <taxon>Pseudomonadati</taxon>
        <taxon>Pseudomonadota</taxon>
        <taxon>Gammaproteobacteria</taxon>
        <taxon>Cellvibrionales</taxon>
        <taxon>Cellvibrionaceae</taxon>
        <taxon>Marinibactrum</taxon>
    </lineage>
</organism>
<name>A0AA37WMM2_9GAMM</name>
<protein>
    <recommendedName>
        <fullName evidence="1">tRNA-uridine aminocarboxypropyltransferase</fullName>
        <ecNumber evidence="1">2.5.1.25</ecNumber>
    </recommendedName>
</protein>
<comment type="caution">
    <text evidence="8">The sequence shown here is derived from an EMBL/GenBank/DDBJ whole genome shotgun (WGS) entry which is preliminary data.</text>
</comment>